<protein>
    <submittedName>
        <fullName evidence="1">Uncharacterized protein</fullName>
    </submittedName>
</protein>
<dbReference type="Proteomes" id="UP000034037">
    <property type="component" value="Chromosome"/>
</dbReference>
<dbReference type="PATRIC" id="fig|92706.3.peg.2466"/>
<gene>
    <name evidence="1" type="ORF">YH66_11760</name>
</gene>
<name>A0A0F6Z677_9CORY</name>
<evidence type="ECO:0000313" key="2">
    <source>
        <dbReference type="Proteomes" id="UP000034037"/>
    </source>
</evidence>
<dbReference type="AlphaFoldDB" id="A0A0F6Z677"/>
<accession>A0A0F6Z677</accession>
<dbReference type="RefSeq" id="WP_003859205.1">
    <property type="nucleotide sequence ID" value="NZ_CP011309.1"/>
</dbReference>
<reference evidence="1 2" key="1">
    <citation type="submission" date="2015-04" db="EMBL/GenBank/DDBJ databases">
        <title>Complete Genome Sequence of Brevibacterium flavum ATCC 15168.</title>
        <authorList>
            <person name="Ahn J."/>
            <person name="Park G."/>
            <person name="Jeon W."/>
            <person name="Jang Y."/>
            <person name="Jang M."/>
            <person name="Lee H."/>
            <person name="Lee H."/>
        </authorList>
    </citation>
    <scope>NUCLEOTIDE SEQUENCE [LARGE SCALE GENOMIC DNA]</scope>
    <source>
        <strain evidence="1 2">ATCC 15168</strain>
    </source>
</reference>
<keyword evidence="2" id="KW-1185">Reference proteome</keyword>
<evidence type="ECO:0000313" key="1">
    <source>
        <dbReference type="EMBL" id="AKF28178.1"/>
    </source>
</evidence>
<organism evidence="1 2">
    <name type="scientific">[Brevibacterium] flavum</name>
    <dbReference type="NCBI Taxonomy" id="92706"/>
    <lineage>
        <taxon>Bacteria</taxon>
        <taxon>Bacillati</taxon>
        <taxon>Actinomycetota</taxon>
        <taxon>Actinomycetes</taxon>
        <taxon>Mycobacteriales</taxon>
        <taxon>Corynebacteriaceae</taxon>
        <taxon>Corynebacterium</taxon>
    </lineage>
</organism>
<dbReference type="EMBL" id="CP011309">
    <property type="protein sequence ID" value="AKF28178.1"/>
    <property type="molecule type" value="Genomic_DNA"/>
</dbReference>
<proteinExistence type="predicted"/>
<dbReference type="HOGENOM" id="CLU_2421181_0_0_11"/>
<sequence length="91" mass="9879">MIGTGSSAVQVWPVARKVVIYTRTTNLDWIYSQASGDAEILSFTTFSQIRFSVPVKCDRAVSGWSAGVTIPAEANITALVKDTTYTFTEAL</sequence>